<name>A0A1Y3BGY9_EURMA</name>
<proteinExistence type="predicted"/>
<keyword evidence="2" id="KW-1185">Reference proteome</keyword>
<reference evidence="1 2" key="1">
    <citation type="submission" date="2017-03" db="EMBL/GenBank/DDBJ databases">
        <title>Genome Survey of Euroglyphus maynei.</title>
        <authorList>
            <person name="Arlian L.G."/>
            <person name="Morgan M.S."/>
            <person name="Rider S.D."/>
        </authorList>
    </citation>
    <scope>NUCLEOTIDE SEQUENCE [LARGE SCALE GENOMIC DNA]</scope>
    <source>
        <strain evidence="1">Arlian Lab</strain>
        <tissue evidence="1">Whole body</tissue>
    </source>
</reference>
<evidence type="ECO:0000313" key="1">
    <source>
        <dbReference type="EMBL" id="OTF80190.1"/>
    </source>
</evidence>
<evidence type="ECO:0000313" key="2">
    <source>
        <dbReference type="Proteomes" id="UP000194236"/>
    </source>
</evidence>
<sequence>RHTNDNFVWLTGNISFLNFRLSELTAIGNDGAERLAAVVLIDNHPLSMQSNDESVLNWQNIPVIVIYEIHFHLYY</sequence>
<feature type="non-terminal residue" evidence="1">
    <location>
        <position position="1"/>
    </location>
</feature>
<organism evidence="1 2">
    <name type="scientific">Euroglyphus maynei</name>
    <name type="common">Mayne's house dust mite</name>
    <dbReference type="NCBI Taxonomy" id="6958"/>
    <lineage>
        <taxon>Eukaryota</taxon>
        <taxon>Metazoa</taxon>
        <taxon>Ecdysozoa</taxon>
        <taxon>Arthropoda</taxon>
        <taxon>Chelicerata</taxon>
        <taxon>Arachnida</taxon>
        <taxon>Acari</taxon>
        <taxon>Acariformes</taxon>
        <taxon>Sarcoptiformes</taxon>
        <taxon>Astigmata</taxon>
        <taxon>Psoroptidia</taxon>
        <taxon>Analgoidea</taxon>
        <taxon>Pyroglyphidae</taxon>
        <taxon>Pyroglyphinae</taxon>
        <taxon>Euroglyphus</taxon>
    </lineage>
</organism>
<dbReference type="AlphaFoldDB" id="A0A1Y3BGY9"/>
<comment type="caution">
    <text evidence="1">The sequence shown here is derived from an EMBL/GenBank/DDBJ whole genome shotgun (WGS) entry which is preliminary data.</text>
</comment>
<dbReference type="EMBL" id="MUJZ01019541">
    <property type="protein sequence ID" value="OTF80190.1"/>
    <property type="molecule type" value="Genomic_DNA"/>
</dbReference>
<gene>
    <name evidence="1" type="ORF">BLA29_011354</name>
</gene>
<dbReference type="Proteomes" id="UP000194236">
    <property type="component" value="Unassembled WGS sequence"/>
</dbReference>
<accession>A0A1Y3BGY9</accession>
<protein>
    <submittedName>
        <fullName evidence="1">Uncharacterized protein</fullName>
    </submittedName>
</protein>